<reference evidence="1 2" key="1">
    <citation type="submission" date="2024-09" db="EMBL/GenBank/DDBJ databases">
        <authorList>
            <person name="Sun Q."/>
            <person name="Mori K."/>
        </authorList>
    </citation>
    <scope>NUCLEOTIDE SEQUENCE [LARGE SCALE GENOMIC DNA]</scope>
    <source>
        <strain evidence="1 2">CCM 3426</strain>
    </source>
</reference>
<dbReference type="RefSeq" id="WP_189654279.1">
    <property type="nucleotide sequence ID" value="NZ_BMRC01000069.1"/>
</dbReference>
<protein>
    <recommendedName>
        <fullName evidence="3">Restriction endonuclease</fullName>
    </recommendedName>
</protein>
<dbReference type="EMBL" id="JBHMEI010000041">
    <property type="protein sequence ID" value="MFB9206829.1"/>
    <property type="molecule type" value="Genomic_DNA"/>
</dbReference>
<keyword evidence="2" id="KW-1185">Reference proteome</keyword>
<proteinExistence type="predicted"/>
<gene>
    <name evidence="1" type="ORF">ACFFV7_36960</name>
</gene>
<name>A0ABV5IQK3_9ACTN</name>
<sequence length="433" mass="47195">MTRVPWATLSGQDMEDLAALLLFSEYPDGAQHITPSQGDGGMDVRIWTPDGWDVYQIKKFFKSLEAGQKTQVLDSFSSFQAEVASTGMDVKCWTVLMPWDPTREQRAWFERETADSAFPTAWEGLTRLELLASHHPAAVDYFIGNGRERLSDLIMQAMRIGSAPLEVAPGGSLAGVALAKMVEIEDLLQKSDPFYRYTITIESAPDFSNGQIAPAQQHEVAYAKYHGIDATRCVVIRAFYRTEGIAQLRPIRAHFHLTPEEGSPEAAAVQEFWEYGTRLEDIPGTVTVLDDPTGLADEGPGLISFIASVDTLLPDLEVRLLSEGGHVLHRVPLVNPVRSAGQVEGGNSLAAQDSAGTFSMVVKANGMSGRYGFHFTLNDLTGKTPMQVLSSLRFIRDLLPGNATVLGIQGAGELGNRVVVPEGLPRLPSVLLT</sequence>
<organism evidence="1 2">
    <name type="scientific">Nonomuraea spiralis</name>
    <dbReference type="NCBI Taxonomy" id="46182"/>
    <lineage>
        <taxon>Bacteria</taxon>
        <taxon>Bacillati</taxon>
        <taxon>Actinomycetota</taxon>
        <taxon>Actinomycetes</taxon>
        <taxon>Streptosporangiales</taxon>
        <taxon>Streptosporangiaceae</taxon>
        <taxon>Nonomuraea</taxon>
    </lineage>
</organism>
<accession>A0ABV5IQK3</accession>
<dbReference type="Proteomes" id="UP001589647">
    <property type="component" value="Unassembled WGS sequence"/>
</dbReference>
<evidence type="ECO:0008006" key="3">
    <source>
        <dbReference type="Google" id="ProtNLM"/>
    </source>
</evidence>
<evidence type="ECO:0000313" key="2">
    <source>
        <dbReference type="Proteomes" id="UP001589647"/>
    </source>
</evidence>
<comment type="caution">
    <text evidence="1">The sequence shown here is derived from an EMBL/GenBank/DDBJ whole genome shotgun (WGS) entry which is preliminary data.</text>
</comment>
<evidence type="ECO:0000313" key="1">
    <source>
        <dbReference type="EMBL" id="MFB9206829.1"/>
    </source>
</evidence>